<name>A0ABT3RTE3_9BACT</name>
<feature type="transmembrane region" description="Helical" evidence="1">
    <location>
        <begin position="158"/>
        <end position="177"/>
    </location>
</feature>
<dbReference type="Gene3D" id="1.20.120.1630">
    <property type="match status" value="1"/>
</dbReference>
<accession>A0ABT3RTE3</accession>
<evidence type="ECO:0000313" key="3">
    <source>
        <dbReference type="Proteomes" id="UP001209885"/>
    </source>
</evidence>
<keyword evidence="3" id="KW-1185">Reference proteome</keyword>
<feature type="transmembrane region" description="Helical" evidence="1">
    <location>
        <begin position="197"/>
        <end position="213"/>
    </location>
</feature>
<feature type="transmembrane region" description="Helical" evidence="1">
    <location>
        <begin position="61"/>
        <end position="82"/>
    </location>
</feature>
<dbReference type="EMBL" id="JAPFQN010000007">
    <property type="protein sequence ID" value="MCX2745067.1"/>
    <property type="molecule type" value="Genomic_DNA"/>
</dbReference>
<comment type="caution">
    <text evidence="2">The sequence shown here is derived from an EMBL/GenBank/DDBJ whole genome shotgun (WGS) entry which is preliminary data.</text>
</comment>
<keyword evidence="1" id="KW-0812">Transmembrane</keyword>
<keyword evidence="1" id="KW-1133">Transmembrane helix</keyword>
<keyword evidence="1" id="KW-0472">Membrane</keyword>
<dbReference type="InterPro" id="IPR010721">
    <property type="entry name" value="UstE-like"/>
</dbReference>
<feature type="transmembrane region" description="Helical" evidence="1">
    <location>
        <begin position="34"/>
        <end position="55"/>
    </location>
</feature>
<dbReference type="RefSeq" id="WP_266057610.1">
    <property type="nucleotide sequence ID" value="NZ_JAPFQN010000007.1"/>
</dbReference>
<feature type="transmembrane region" description="Helical" evidence="1">
    <location>
        <begin position="266"/>
        <end position="286"/>
    </location>
</feature>
<evidence type="ECO:0000256" key="1">
    <source>
        <dbReference type="SAM" id="Phobius"/>
    </source>
</evidence>
<dbReference type="Pfam" id="PF06966">
    <property type="entry name" value="DUF1295"/>
    <property type="match status" value="1"/>
</dbReference>
<evidence type="ECO:0000313" key="2">
    <source>
        <dbReference type="EMBL" id="MCX2745067.1"/>
    </source>
</evidence>
<dbReference type="Proteomes" id="UP001209885">
    <property type="component" value="Unassembled WGS sequence"/>
</dbReference>
<gene>
    <name evidence="2" type="ORF">OO013_14400</name>
</gene>
<organism evidence="2 3">
    <name type="scientific">Mangrovivirga halotolerans</name>
    <dbReference type="NCBI Taxonomy" id="2993936"/>
    <lineage>
        <taxon>Bacteria</taxon>
        <taxon>Pseudomonadati</taxon>
        <taxon>Bacteroidota</taxon>
        <taxon>Cytophagia</taxon>
        <taxon>Cytophagales</taxon>
        <taxon>Mangrovivirgaceae</taxon>
        <taxon>Mangrovivirga</taxon>
    </lineage>
</organism>
<sequence>MSVPARVDTGGRLKPAINFSINQKIIMKVDKTSSLIIVSACYLIALVVAVLVWYATSEFNSFYRILFADIAGTIVVFIGSLITRNSSMYDPYWSVVPPLIIIALIIENPDGNTKRQGMILTAVLIWSIRLTLNWARGWKGLEHEDWRYKNIAEKTGKLYWPASFFGIHLLPTIWVYAGCLPLFYAIPYSSVITPWDYIAFIVCTAGAFIELIADEQLRNFKSSSSTNEFIDSGIWKISRHPNYFGELLFWAGIFISVIPLPGYEGIWTIAGLISLILLFTFISIPMMEKRNLERKPGYTNYIKKVSPLIPYIKF</sequence>
<protein>
    <submittedName>
        <fullName evidence="2">DUF1295 domain-containing protein</fullName>
    </submittedName>
</protein>
<proteinExistence type="predicted"/>
<reference evidence="2 3" key="1">
    <citation type="submission" date="2022-11" db="EMBL/GenBank/DDBJ databases">
        <title>The characterization of three novel Bacteroidetes species and genomic analysis of their roles in tidal elemental geochemical cycles.</title>
        <authorList>
            <person name="Ma K."/>
        </authorList>
    </citation>
    <scope>NUCLEOTIDE SEQUENCE [LARGE SCALE GENOMIC DNA]</scope>
    <source>
        <strain evidence="2 3">M17</strain>
    </source>
</reference>
<dbReference type="PANTHER" id="PTHR32251:SF23">
    <property type="entry name" value="3-OXO-5-ALPHA-STEROID 4-DEHYDROGENASE (DUF1295)"/>
    <property type="match status" value="1"/>
</dbReference>
<dbReference type="PROSITE" id="PS50244">
    <property type="entry name" value="S5A_REDUCTASE"/>
    <property type="match status" value="1"/>
</dbReference>
<dbReference type="PANTHER" id="PTHR32251">
    <property type="entry name" value="3-OXO-5-ALPHA-STEROID 4-DEHYDROGENASE"/>
    <property type="match status" value="1"/>
</dbReference>
<feature type="transmembrane region" description="Helical" evidence="1">
    <location>
        <begin position="243"/>
        <end position="260"/>
    </location>
</feature>